<dbReference type="EMBL" id="JANHOG010000345">
    <property type="protein sequence ID" value="KAJ3555281.1"/>
    <property type="molecule type" value="Genomic_DNA"/>
</dbReference>
<comment type="caution">
    <text evidence="1">The sequence shown here is derived from an EMBL/GenBank/DDBJ whole genome shotgun (WGS) entry which is preliminary data.</text>
</comment>
<keyword evidence="2" id="KW-1185">Reference proteome</keyword>
<dbReference type="Proteomes" id="UP001148662">
    <property type="component" value="Unassembled WGS sequence"/>
</dbReference>
<evidence type="ECO:0000313" key="1">
    <source>
        <dbReference type="EMBL" id="KAJ3555281.1"/>
    </source>
</evidence>
<name>A0ACC1T7Q1_9APHY</name>
<organism evidence="1 2">
    <name type="scientific">Phlebia brevispora</name>
    <dbReference type="NCBI Taxonomy" id="194682"/>
    <lineage>
        <taxon>Eukaryota</taxon>
        <taxon>Fungi</taxon>
        <taxon>Dikarya</taxon>
        <taxon>Basidiomycota</taxon>
        <taxon>Agaricomycotina</taxon>
        <taxon>Agaricomycetes</taxon>
        <taxon>Polyporales</taxon>
        <taxon>Meruliaceae</taxon>
        <taxon>Phlebia</taxon>
    </lineage>
</organism>
<reference evidence="1" key="1">
    <citation type="submission" date="2022-07" db="EMBL/GenBank/DDBJ databases">
        <title>Genome Sequence of Phlebia brevispora.</title>
        <authorList>
            <person name="Buettner E."/>
        </authorList>
    </citation>
    <scope>NUCLEOTIDE SEQUENCE</scope>
    <source>
        <strain evidence="1">MPL23</strain>
    </source>
</reference>
<gene>
    <name evidence="1" type="ORF">NM688_g2662</name>
</gene>
<sequence length="284" mass="32343">MASPAPTTPAMFDGATMLSKNKDLANVNDTITTMKASLADLGQLFDSLGQRTSRAAQSNEESETTKHLNKVRKEMDESDRRHQEQVDQIQAMIGNILEHEVITQLRDLIKTGVIEQIDDAVEKEVAVELARLRPQAMQSEVHKHRKELELVQKELHNSYVQSVSVRAAADALERDSESRRLNALLRTNKIVEELHTLYRSDGIVSPAFPKTLQALISLDGDTAKQLMKEYEIEEVSDSRERNVNRFMQFVGVVYQLKLFRDICRNRSVRREQRVNLTESPSAWS</sequence>
<accession>A0ACC1T7Q1</accession>
<evidence type="ECO:0000313" key="2">
    <source>
        <dbReference type="Proteomes" id="UP001148662"/>
    </source>
</evidence>
<proteinExistence type="predicted"/>
<protein>
    <submittedName>
        <fullName evidence="1">Uncharacterized protein</fullName>
    </submittedName>
</protein>